<proteinExistence type="predicted"/>
<dbReference type="AlphaFoldDB" id="A0A6A5QTS6"/>
<keyword evidence="2" id="KW-0732">Signal</keyword>
<dbReference type="Proteomes" id="UP000800096">
    <property type="component" value="Unassembled WGS sequence"/>
</dbReference>
<evidence type="ECO:0000313" key="3">
    <source>
        <dbReference type="EMBL" id="KAF1917347.1"/>
    </source>
</evidence>
<name>A0A6A5QTS6_AMPQU</name>
<feature type="chain" id="PRO_5025435697" evidence="2">
    <location>
        <begin position="19"/>
        <end position="338"/>
    </location>
</feature>
<accession>A0A6A5QTS6</accession>
<protein>
    <submittedName>
        <fullName evidence="3">Uncharacterized protein</fullName>
    </submittedName>
</protein>
<reference evidence="3" key="1">
    <citation type="journal article" date="2020" name="Stud. Mycol.">
        <title>101 Dothideomycetes genomes: a test case for predicting lifestyles and emergence of pathogens.</title>
        <authorList>
            <person name="Haridas S."/>
            <person name="Albert R."/>
            <person name="Binder M."/>
            <person name="Bloem J."/>
            <person name="Labutti K."/>
            <person name="Salamov A."/>
            <person name="Andreopoulos B."/>
            <person name="Baker S."/>
            <person name="Barry K."/>
            <person name="Bills G."/>
            <person name="Bluhm B."/>
            <person name="Cannon C."/>
            <person name="Castanera R."/>
            <person name="Culley D."/>
            <person name="Daum C."/>
            <person name="Ezra D."/>
            <person name="Gonzalez J."/>
            <person name="Henrissat B."/>
            <person name="Kuo A."/>
            <person name="Liang C."/>
            <person name="Lipzen A."/>
            <person name="Lutzoni F."/>
            <person name="Magnuson J."/>
            <person name="Mondo S."/>
            <person name="Nolan M."/>
            <person name="Ohm R."/>
            <person name="Pangilinan J."/>
            <person name="Park H.-J."/>
            <person name="Ramirez L."/>
            <person name="Alfaro M."/>
            <person name="Sun H."/>
            <person name="Tritt A."/>
            <person name="Yoshinaga Y."/>
            <person name="Zwiers L.-H."/>
            <person name="Turgeon B."/>
            <person name="Goodwin S."/>
            <person name="Spatafora J."/>
            <person name="Crous P."/>
            <person name="Grigoriev I."/>
        </authorList>
    </citation>
    <scope>NUCLEOTIDE SEQUENCE</scope>
    <source>
        <strain evidence="3">HMLAC05119</strain>
    </source>
</reference>
<gene>
    <name evidence="3" type="ORF">BDU57DRAFT_546645</name>
</gene>
<keyword evidence="4" id="KW-1185">Reference proteome</keyword>
<evidence type="ECO:0000313" key="4">
    <source>
        <dbReference type="Proteomes" id="UP000800096"/>
    </source>
</evidence>
<organism evidence="3 4">
    <name type="scientific">Ampelomyces quisqualis</name>
    <name type="common">Powdery mildew agent</name>
    <dbReference type="NCBI Taxonomy" id="50730"/>
    <lineage>
        <taxon>Eukaryota</taxon>
        <taxon>Fungi</taxon>
        <taxon>Dikarya</taxon>
        <taxon>Ascomycota</taxon>
        <taxon>Pezizomycotina</taxon>
        <taxon>Dothideomycetes</taxon>
        <taxon>Pleosporomycetidae</taxon>
        <taxon>Pleosporales</taxon>
        <taxon>Pleosporineae</taxon>
        <taxon>Phaeosphaeriaceae</taxon>
        <taxon>Ampelomyces</taxon>
    </lineage>
</organism>
<dbReference type="EMBL" id="ML979134">
    <property type="protein sequence ID" value="KAF1917347.1"/>
    <property type="molecule type" value="Genomic_DNA"/>
</dbReference>
<sequence>MRVYLLVFAAALSGLSDATQIHSDLAYSSSNEFNGSLPALQRRWDAKGKLAADDDWNRYVRKGSKLIAQMSYSDFDAAQMFDEPKTTAQSPYGYNSLTKWGYNLYEPVGVRFCDFGYWGISNYLMNNGKSHQCQWLSEEGTWRAAVIMHGDRKKEIEGQEYKGPDGKTRPATGAAFYMAVTPEGGIMTQSRKSPWESLRKKHPDASQASLPKMQRSSDMMWAMWERLIPPSHLNQVSFFISVGIVNRITLSLMRRALEKVGEELSGNGVHISTDTDEGKALLSSPNGAGFAYFLIERKAQIGIKSIKSIQLMKCEGVTESACMAFHVENLRAPAPPKH</sequence>
<evidence type="ECO:0000256" key="1">
    <source>
        <dbReference type="SAM" id="MobiDB-lite"/>
    </source>
</evidence>
<dbReference type="OrthoDB" id="5337308at2759"/>
<feature type="signal peptide" evidence="2">
    <location>
        <begin position="1"/>
        <end position="18"/>
    </location>
</feature>
<evidence type="ECO:0000256" key="2">
    <source>
        <dbReference type="SAM" id="SignalP"/>
    </source>
</evidence>
<feature type="region of interest" description="Disordered" evidence="1">
    <location>
        <begin position="188"/>
        <end position="211"/>
    </location>
</feature>